<sequence>KPEETFDEAARFLGCVNGTKFEITDCVKQSTVKDIQRLVIDKAGFSKYNWVTVDGEFFPKHPKYLYEEADFSDTVIMVGTTEHEMYMYLTFWSHDGNYNYDTFLEEIKYPTELFCQKDTVTVENLNK</sequence>
<dbReference type="OrthoDB" id="6111613at2759"/>
<gene>
    <name evidence="2" type="ORF">OFUS_LOCUS10264</name>
</gene>
<dbReference type="Proteomes" id="UP000749559">
    <property type="component" value="Unassembled WGS sequence"/>
</dbReference>
<dbReference type="InterPro" id="IPR029058">
    <property type="entry name" value="AB_hydrolase_fold"/>
</dbReference>
<dbReference type="AlphaFoldDB" id="A0A8S4NT65"/>
<dbReference type="SUPFAM" id="SSF53474">
    <property type="entry name" value="alpha/beta-Hydrolases"/>
    <property type="match status" value="1"/>
</dbReference>
<organism evidence="2 3">
    <name type="scientific">Owenia fusiformis</name>
    <name type="common">Polychaete worm</name>
    <dbReference type="NCBI Taxonomy" id="6347"/>
    <lineage>
        <taxon>Eukaryota</taxon>
        <taxon>Metazoa</taxon>
        <taxon>Spiralia</taxon>
        <taxon>Lophotrochozoa</taxon>
        <taxon>Annelida</taxon>
        <taxon>Polychaeta</taxon>
        <taxon>Sedentaria</taxon>
        <taxon>Canalipalpata</taxon>
        <taxon>Sabellida</taxon>
        <taxon>Oweniida</taxon>
        <taxon>Oweniidae</taxon>
        <taxon>Owenia</taxon>
    </lineage>
</organism>
<evidence type="ECO:0000259" key="1">
    <source>
        <dbReference type="Pfam" id="PF00135"/>
    </source>
</evidence>
<keyword evidence="3" id="KW-1185">Reference proteome</keyword>
<proteinExistence type="predicted"/>
<name>A0A8S4NT65_OWEFU</name>
<feature type="non-terminal residue" evidence="2">
    <location>
        <position position="1"/>
    </location>
</feature>
<reference evidence="2" key="1">
    <citation type="submission" date="2022-03" db="EMBL/GenBank/DDBJ databases">
        <authorList>
            <person name="Martin C."/>
        </authorList>
    </citation>
    <scope>NUCLEOTIDE SEQUENCE</scope>
</reference>
<comment type="caution">
    <text evidence="2">The sequence shown here is derived from an EMBL/GenBank/DDBJ whole genome shotgun (WGS) entry which is preliminary data.</text>
</comment>
<dbReference type="InterPro" id="IPR002018">
    <property type="entry name" value="CarbesteraseB"/>
</dbReference>
<accession>A0A8S4NT65</accession>
<feature type="domain" description="Carboxylesterase type B" evidence="1">
    <location>
        <begin position="2"/>
        <end position="112"/>
    </location>
</feature>
<dbReference type="Gene3D" id="3.40.50.1820">
    <property type="entry name" value="alpha/beta hydrolase"/>
    <property type="match status" value="1"/>
</dbReference>
<evidence type="ECO:0000313" key="2">
    <source>
        <dbReference type="EMBL" id="CAH1783997.1"/>
    </source>
</evidence>
<feature type="non-terminal residue" evidence="2">
    <location>
        <position position="127"/>
    </location>
</feature>
<dbReference type="Pfam" id="PF00135">
    <property type="entry name" value="COesterase"/>
    <property type="match status" value="1"/>
</dbReference>
<evidence type="ECO:0000313" key="3">
    <source>
        <dbReference type="Proteomes" id="UP000749559"/>
    </source>
</evidence>
<dbReference type="EMBL" id="CAIIXF020000005">
    <property type="protein sequence ID" value="CAH1783997.1"/>
    <property type="molecule type" value="Genomic_DNA"/>
</dbReference>
<protein>
    <recommendedName>
        <fullName evidence="1">Carboxylesterase type B domain-containing protein</fullName>
    </recommendedName>
</protein>